<dbReference type="GeneID" id="96008861"/>
<accession>A0AB34KIY8</accession>
<comment type="caution">
    <text evidence="1">The sequence shown here is derived from an EMBL/GenBank/DDBJ whole genome shotgun (WGS) entry which is preliminary data.</text>
</comment>
<dbReference type="RefSeq" id="XP_069227047.1">
    <property type="nucleotide sequence ID" value="XM_069376023.1"/>
</dbReference>
<keyword evidence="2" id="KW-1185">Reference proteome</keyword>
<dbReference type="AlphaFoldDB" id="A0AB34KIY8"/>
<dbReference type="PANTHER" id="PTHR40257:SF1">
    <property type="entry name" value="DUF1330 DOMAIN-CONTAINING PROTEIN"/>
    <property type="match status" value="1"/>
</dbReference>
<dbReference type="SUPFAM" id="SSF54909">
    <property type="entry name" value="Dimeric alpha+beta barrel"/>
    <property type="match status" value="1"/>
</dbReference>
<evidence type="ECO:0008006" key="3">
    <source>
        <dbReference type="Google" id="ProtNLM"/>
    </source>
</evidence>
<name>A0AB34KIY8_9PEZI</name>
<gene>
    <name evidence="1" type="ORF">WHR41_07418</name>
</gene>
<dbReference type="PANTHER" id="PTHR40257">
    <property type="match status" value="1"/>
</dbReference>
<evidence type="ECO:0000313" key="2">
    <source>
        <dbReference type="Proteomes" id="UP000803884"/>
    </source>
</evidence>
<dbReference type="InterPro" id="IPR011008">
    <property type="entry name" value="Dimeric_a/b-barrel"/>
</dbReference>
<sequence>MPLATVHLLALSQNTTIPSYLTSLAQTPCKPLVTSHVLRWIITPTTLSKNVLLNTPWDLLLIVPANTPLPASHLSDNLITAHWSITAGIPRSITDNFTQRNPSLLHPDPGSIPPLTTSAKKLASSPQGLELTPELLDWKNPAAADSSTASPVSMLNLLAFHPTPEARESYMRYGKAFAESIGSKRGGNAKVVGKVVGAQDASASEDKEGWDEVALAQYPSFGHFVEMLGSEDYQAVNQRHRVPALRDTCILCTSEVDPVLVGGGEKARL</sequence>
<dbReference type="EMBL" id="JAAQHG020000030">
    <property type="protein sequence ID" value="KAL1583941.1"/>
    <property type="molecule type" value="Genomic_DNA"/>
</dbReference>
<evidence type="ECO:0000313" key="1">
    <source>
        <dbReference type="EMBL" id="KAL1583941.1"/>
    </source>
</evidence>
<dbReference type="Gene3D" id="3.30.70.100">
    <property type="match status" value="1"/>
</dbReference>
<protein>
    <recommendedName>
        <fullName evidence="3">DUF1330 domain-containing protein</fullName>
    </recommendedName>
</protein>
<organism evidence="1 2">
    <name type="scientific">Cladosporium halotolerans</name>
    <dbReference type="NCBI Taxonomy" id="1052096"/>
    <lineage>
        <taxon>Eukaryota</taxon>
        <taxon>Fungi</taxon>
        <taxon>Dikarya</taxon>
        <taxon>Ascomycota</taxon>
        <taxon>Pezizomycotina</taxon>
        <taxon>Dothideomycetes</taxon>
        <taxon>Dothideomycetidae</taxon>
        <taxon>Cladosporiales</taxon>
        <taxon>Cladosporiaceae</taxon>
        <taxon>Cladosporium</taxon>
    </lineage>
</organism>
<proteinExistence type="predicted"/>
<reference evidence="1 2" key="1">
    <citation type="journal article" date="2020" name="Microbiol. Resour. Announc.">
        <title>Draft Genome Sequence of a Cladosporium Species Isolated from the Mesophotic Ascidian Didemnum maculosum.</title>
        <authorList>
            <person name="Gioti A."/>
            <person name="Siaperas R."/>
            <person name="Nikolaivits E."/>
            <person name="Le Goff G."/>
            <person name="Ouazzani J."/>
            <person name="Kotoulas G."/>
            <person name="Topakas E."/>
        </authorList>
    </citation>
    <scope>NUCLEOTIDE SEQUENCE [LARGE SCALE GENOMIC DNA]</scope>
    <source>
        <strain evidence="1 2">TM138-S3</strain>
    </source>
</reference>
<dbReference type="Proteomes" id="UP000803884">
    <property type="component" value="Unassembled WGS sequence"/>
</dbReference>